<comment type="catalytic activity">
    <reaction evidence="6">
        <text>N(6)-hexadecanoyl-L-lysyl-[protein] + NAD(+) + H2O = 2''-O-hexadecanoyl-ADP-D-ribose + nicotinamide + L-lysyl-[protein]</text>
        <dbReference type="Rhea" id="RHEA:70563"/>
        <dbReference type="Rhea" id="RHEA-COMP:9752"/>
        <dbReference type="Rhea" id="RHEA-COMP:14175"/>
        <dbReference type="ChEBI" id="CHEBI:15377"/>
        <dbReference type="ChEBI" id="CHEBI:17154"/>
        <dbReference type="ChEBI" id="CHEBI:29969"/>
        <dbReference type="ChEBI" id="CHEBI:57540"/>
        <dbReference type="ChEBI" id="CHEBI:138936"/>
        <dbReference type="ChEBI" id="CHEBI:189673"/>
    </reaction>
    <physiologicalReaction direction="left-to-right" evidence="6">
        <dbReference type="Rhea" id="RHEA:70564"/>
    </physiologicalReaction>
</comment>
<keyword evidence="5" id="KW-0520">NAD</keyword>
<feature type="binding site" evidence="8">
    <location>
        <position position="327"/>
    </location>
    <ligand>
        <name>Zn(2+)</name>
        <dbReference type="ChEBI" id="CHEBI:29105"/>
    </ligand>
</feature>
<evidence type="ECO:0000256" key="8">
    <source>
        <dbReference type="PROSITE-ProRule" id="PRU00236"/>
    </source>
</evidence>
<dbReference type="GO" id="GO:0005509">
    <property type="term" value="F:calcium ion binding"/>
    <property type="evidence" value="ECO:0007669"/>
    <property type="project" value="InterPro"/>
</dbReference>
<dbReference type="GO" id="GO:0070403">
    <property type="term" value="F:NAD+ binding"/>
    <property type="evidence" value="ECO:0007669"/>
    <property type="project" value="InterPro"/>
</dbReference>
<dbReference type="Proteomes" id="UP001142055">
    <property type="component" value="Chromosome 3"/>
</dbReference>
<dbReference type="Pfam" id="PF02146">
    <property type="entry name" value="SIR2"/>
    <property type="match status" value="1"/>
</dbReference>
<evidence type="ECO:0000313" key="11">
    <source>
        <dbReference type="EMBL" id="KAJ6217155.1"/>
    </source>
</evidence>
<evidence type="ECO:0000256" key="1">
    <source>
        <dbReference type="ARBA" id="ARBA00001947"/>
    </source>
</evidence>
<dbReference type="GO" id="GO:0005634">
    <property type="term" value="C:nucleus"/>
    <property type="evidence" value="ECO:0007669"/>
    <property type="project" value="TreeGrafter"/>
</dbReference>
<evidence type="ECO:0000256" key="2">
    <source>
        <dbReference type="ARBA" id="ARBA00022679"/>
    </source>
</evidence>
<dbReference type="InterPro" id="IPR026591">
    <property type="entry name" value="Sirtuin_cat_small_dom_sf"/>
</dbReference>
<dbReference type="Gene3D" id="3.40.50.1220">
    <property type="entry name" value="TPP-binding domain"/>
    <property type="match status" value="1"/>
</dbReference>
<dbReference type="CDD" id="cd01408">
    <property type="entry name" value="SIRT1"/>
    <property type="match status" value="1"/>
</dbReference>
<keyword evidence="3 8" id="KW-0479">Metal-binding</keyword>
<dbReference type="PANTHER" id="PTHR11085:SF6">
    <property type="entry name" value="NAD-DEPENDENT PROTEIN DEACETYLASE SIRTUIN-2"/>
    <property type="match status" value="1"/>
</dbReference>
<feature type="active site" description="Proton acceptor" evidence="8">
    <location>
        <position position="319"/>
    </location>
</feature>
<evidence type="ECO:0000256" key="5">
    <source>
        <dbReference type="ARBA" id="ARBA00023027"/>
    </source>
</evidence>
<evidence type="ECO:0000256" key="9">
    <source>
        <dbReference type="SAM" id="MobiDB-lite"/>
    </source>
</evidence>
<evidence type="ECO:0000259" key="10">
    <source>
        <dbReference type="PROSITE" id="PS50305"/>
    </source>
</evidence>
<dbReference type="InterPro" id="IPR050134">
    <property type="entry name" value="NAD-dep_sirtuin_deacylases"/>
</dbReference>
<feature type="binding site" evidence="8">
    <location>
        <position position="360"/>
    </location>
    <ligand>
        <name>Zn(2+)</name>
        <dbReference type="ChEBI" id="CHEBI:29105"/>
    </ligand>
</feature>
<evidence type="ECO:0000256" key="4">
    <source>
        <dbReference type="ARBA" id="ARBA00022833"/>
    </source>
</evidence>
<comment type="caution">
    <text evidence="11">The sequence shown here is derived from an EMBL/GenBank/DDBJ whole genome shotgun (WGS) entry which is preliminary data.</text>
</comment>
<dbReference type="InterPro" id="IPR003000">
    <property type="entry name" value="Sirtuin"/>
</dbReference>
<dbReference type="InterPro" id="IPR029035">
    <property type="entry name" value="DHS-like_NAD/FAD-binding_dom"/>
</dbReference>
<feature type="compositionally biased region" description="Basic and acidic residues" evidence="9">
    <location>
        <begin position="160"/>
        <end position="169"/>
    </location>
</feature>
<proteinExistence type="predicted"/>
<comment type="cofactor">
    <cofactor evidence="1">
        <name>Zn(2+)</name>
        <dbReference type="ChEBI" id="CHEBI:29105"/>
    </cofactor>
</comment>
<evidence type="ECO:0000313" key="12">
    <source>
        <dbReference type="Proteomes" id="UP001142055"/>
    </source>
</evidence>
<sequence>MAPQNKLVHLKEKNTDKMKFSTGTICFCFILIVGTPKMTEAFLEGFSQSVGLMNQQLTKFMEGLHESVDVWATKVIDNANGEECFYLCNKGQIPVPKDNFTYRSDGCTTFGIKIKDEDLPSKNMKQCCNNQQLCYFKSDMNDLEKKLENISINDGTQIDGSKKSKENKKAHSKGYNSNKVKGISATSEMCLSSPTIEAVSEYIKSGKCKNVIFMVGAGISTSAGIPDFRSPETGLFSQLEKYNLPYPEAVFDIGFFKSNPKPFFHLARELFPGNFAPTPCHHFMKLIHDKEILLRLYTQNIDSLERIAGIPADKLIESHGTFHTAHCINKRCRKEYSLEWMKKIVLDKDLENNVPRCEQCQSLVKPDIIFYGEMLPDRFYQLIETDFTKCDMLIIIGTSLTVQPFASLVDFVGKNVPRLLINFTKPEGSASLISKFIPGLSTGMDFKSKSNVRNVFMKSDADSGCKLLAEMLGWKDDLDKLITNNNNKKVNSLQRCMVHRLGNRLPLKGPGYILKLPFIDHVSIINLLEEQFNIEVDGEILTGDGSIITVRPCIASLNVTNAVATTLKIGKIDVKQCLKLRFSNVLRSKHVEDLENKMDFVVKQFEENCNKFLQRWGYTLKIEQLPRITVIERADPINPIKSRLKQLLNPDEADNPKSAGEALLRMLGPMTPSTSPATSNTQMKSETETHIEPSQLSESEVKQTIPVMEWFIDQYKTYIRRYKQLSIQLIIDDDNSIDRRRRQYMLYNGSTIECLSIKPSHVDLTVRFISYRNYEQFIVTKDVQFVQYSFS</sequence>
<evidence type="ECO:0000256" key="6">
    <source>
        <dbReference type="ARBA" id="ARBA00048378"/>
    </source>
</evidence>
<gene>
    <name evidence="11" type="ORF">RDWZM_008312</name>
</gene>
<comment type="catalytic activity">
    <reaction evidence="7">
        <text>N(6)-tetradecanoyl-L-lysyl-[protein] + NAD(+) + H2O = 2''-O-tetradecanoyl-ADP-D-ribose + nicotinamide + L-lysyl-[protein]</text>
        <dbReference type="Rhea" id="RHEA:70567"/>
        <dbReference type="Rhea" id="RHEA-COMP:9752"/>
        <dbReference type="Rhea" id="RHEA-COMP:15437"/>
        <dbReference type="ChEBI" id="CHEBI:15377"/>
        <dbReference type="ChEBI" id="CHEBI:17154"/>
        <dbReference type="ChEBI" id="CHEBI:29969"/>
        <dbReference type="ChEBI" id="CHEBI:57540"/>
        <dbReference type="ChEBI" id="CHEBI:141129"/>
        <dbReference type="ChEBI" id="CHEBI:189674"/>
    </reaction>
    <physiologicalReaction direction="left-to-right" evidence="7">
        <dbReference type="Rhea" id="RHEA:70568"/>
    </physiologicalReaction>
</comment>
<evidence type="ECO:0000256" key="7">
    <source>
        <dbReference type="ARBA" id="ARBA00048905"/>
    </source>
</evidence>
<dbReference type="GO" id="GO:0016042">
    <property type="term" value="P:lipid catabolic process"/>
    <property type="evidence" value="ECO:0007669"/>
    <property type="project" value="InterPro"/>
</dbReference>
<accession>A0A9Q0M0R8</accession>
<dbReference type="GO" id="GO:0017136">
    <property type="term" value="F:histone deacetylase activity, NAD-dependent"/>
    <property type="evidence" value="ECO:0007669"/>
    <property type="project" value="TreeGrafter"/>
</dbReference>
<dbReference type="InterPro" id="IPR010711">
    <property type="entry name" value="PLA2G12"/>
</dbReference>
<dbReference type="GO" id="GO:0005576">
    <property type="term" value="C:extracellular region"/>
    <property type="evidence" value="ECO:0007669"/>
    <property type="project" value="InterPro"/>
</dbReference>
<keyword evidence="12" id="KW-1185">Reference proteome</keyword>
<dbReference type="Gene3D" id="3.30.1600.10">
    <property type="entry name" value="SIR2/SIRT2 'Small Domain"/>
    <property type="match status" value="1"/>
</dbReference>
<feature type="binding site" evidence="8">
    <location>
        <position position="357"/>
    </location>
    <ligand>
        <name>Zn(2+)</name>
        <dbReference type="ChEBI" id="CHEBI:29105"/>
    </ligand>
</feature>
<dbReference type="InterPro" id="IPR026590">
    <property type="entry name" value="Ssirtuin_cat_dom"/>
</dbReference>
<feature type="domain" description="Deacetylase sirtuin-type" evidence="10">
    <location>
        <begin position="189"/>
        <end position="475"/>
    </location>
</feature>
<dbReference type="GO" id="GO:0004623">
    <property type="term" value="F:phospholipase A2 activity"/>
    <property type="evidence" value="ECO:0007669"/>
    <property type="project" value="InterPro"/>
</dbReference>
<keyword evidence="4 8" id="KW-0862">Zinc</keyword>
<dbReference type="PROSITE" id="PS50305">
    <property type="entry name" value="SIRTUIN"/>
    <property type="match status" value="1"/>
</dbReference>
<evidence type="ECO:0000256" key="3">
    <source>
        <dbReference type="ARBA" id="ARBA00022723"/>
    </source>
</evidence>
<name>A0A9Q0M0R8_BLOTA</name>
<dbReference type="InterPro" id="IPR001107">
    <property type="entry name" value="Band_7"/>
</dbReference>
<feature type="region of interest" description="Disordered" evidence="9">
    <location>
        <begin position="155"/>
        <end position="175"/>
    </location>
</feature>
<feature type="region of interest" description="Disordered" evidence="9">
    <location>
        <begin position="670"/>
        <end position="698"/>
    </location>
</feature>
<protein>
    <recommendedName>
        <fullName evidence="10">Deacetylase sirtuin-type domain-containing protein</fullName>
    </recommendedName>
</protein>
<dbReference type="EMBL" id="JAPWDV010000003">
    <property type="protein sequence ID" value="KAJ6217155.1"/>
    <property type="molecule type" value="Genomic_DNA"/>
</dbReference>
<organism evidence="11 12">
    <name type="scientific">Blomia tropicalis</name>
    <name type="common">Mite</name>
    <dbReference type="NCBI Taxonomy" id="40697"/>
    <lineage>
        <taxon>Eukaryota</taxon>
        <taxon>Metazoa</taxon>
        <taxon>Ecdysozoa</taxon>
        <taxon>Arthropoda</taxon>
        <taxon>Chelicerata</taxon>
        <taxon>Arachnida</taxon>
        <taxon>Acari</taxon>
        <taxon>Acariformes</taxon>
        <taxon>Sarcoptiformes</taxon>
        <taxon>Astigmata</taxon>
        <taxon>Glycyphagoidea</taxon>
        <taxon>Echimyopodidae</taxon>
        <taxon>Blomia</taxon>
    </lineage>
</organism>
<dbReference type="Pfam" id="PF01145">
    <property type="entry name" value="Band_7"/>
    <property type="match status" value="1"/>
</dbReference>
<feature type="compositionally biased region" description="Polar residues" evidence="9">
    <location>
        <begin position="671"/>
        <end position="684"/>
    </location>
</feature>
<dbReference type="SUPFAM" id="SSF52467">
    <property type="entry name" value="DHS-like NAD/FAD-binding domain"/>
    <property type="match status" value="1"/>
</dbReference>
<dbReference type="AlphaFoldDB" id="A0A9Q0M0R8"/>
<reference evidence="11" key="1">
    <citation type="submission" date="2022-12" db="EMBL/GenBank/DDBJ databases">
        <title>Genome assemblies of Blomia tropicalis.</title>
        <authorList>
            <person name="Cui Y."/>
        </authorList>
    </citation>
    <scope>NUCLEOTIDE SEQUENCE</scope>
    <source>
        <tissue evidence="11">Adult mites</tissue>
    </source>
</reference>
<dbReference type="Pfam" id="PF06951">
    <property type="entry name" value="PLA2G12"/>
    <property type="match status" value="1"/>
</dbReference>
<feature type="binding site" evidence="8">
    <location>
        <position position="332"/>
    </location>
    <ligand>
        <name>Zn(2+)</name>
        <dbReference type="ChEBI" id="CHEBI:29105"/>
    </ligand>
</feature>
<dbReference type="PANTHER" id="PTHR11085">
    <property type="entry name" value="NAD-DEPENDENT PROTEIN DEACYLASE SIRTUIN-5, MITOCHONDRIAL-RELATED"/>
    <property type="match status" value="1"/>
</dbReference>
<keyword evidence="2" id="KW-0808">Transferase</keyword>